<dbReference type="Pfam" id="PF00152">
    <property type="entry name" value="tRNA-synt_2"/>
    <property type="match status" value="1"/>
</dbReference>
<dbReference type="PANTHER" id="PTHR22594">
    <property type="entry name" value="ASPARTYL/LYSYL-TRNA SYNTHETASE"/>
    <property type="match status" value="1"/>
</dbReference>
<name>A0A660KN13_9ROSI</name>
<proteinExistence type="predicted"/>
<dbReference type="InterPro" id="IPR045864">
    <property type="entry name" value="aa-tRNA-synth_II/BPL/LPL"/>
</dbReference>
<keyword evidence="5" id="KW-0030">Aminoacyl-tRNA synthetase</keyword>
<accession>A0A660KN13</accession>
<dbReference type="NCBIfam" id="NF003037">
    <property type="entry name" value="PRK03932.1"/>
    <property type="match status" value="1"/>
</dbReference>
<evidence type="ECO:0000256" key="5">
    <source>
        <dbReference type="ARBA" id="ARBA00023146"/>
    </source>
</evidence>
<dbReference type="GO" id="GO:0005739">
    <property type="term" value="C:mitochondrion"/>
    <property type="evidence" value="ECO:0007669"/>
    <property type="project" value="TreeGrafter"/>
</dbReference>
<dbReference type="PANTHER" id="PTHR22594:SF36">
    <property type="entry name" value="ASPARAGINE--TRNA LIGASE, CYTOPLASMIC 2"/>
    <property type="match status" value="1"/>
</dbReference>
<dbReference type="SUPFAM" id="SSF55681">
    <property type="entry name" value="Class II aaRS and biotin synthetases"/>
    <property type="match status" value="1"/>
</dbReference>
<evidence type="ECO:0000256" key="3">
    <source>
        <dbReference type="ARBA" id="ARBA00022840"/>
    </source>
</evidence>
<dbReference type="Gene3D" id="3.30.930.10">
    <property type="entry name" value="Bira Bifunctional Protein, Domain 2"/>
    <property type="match status" value="1"/>
</dbReference>
<keyword evidence="2" id="KW-0547">Nucleotide-binding</keyword>
<keyword evidence="4" id="KW-0648">Protein biosynthesis</keyword>
<sequence>MATEKPGVAVPVDVTRFKYSNRVVLKTILGSRDGGVGLVGKRVVIGGWVRSSKAGTKQPATLPLPPPPPKADERVGETGSKDVSCVEILQSRIPFFRSILKVFGGGNYHLREKLEQAIPRPPGPPPPLPPSIAFLQVSDGSCVACLQVAVVAAVAPISQLLPTGTCILVEGVLVQPLVQGKHVIELKAEKVLHIGTVEHDKYPLSKKKLPFDMLRDCSQFRPRTTTVASVTRISNALTFASHTFFHNHGFLYMQVPIITTTDSEGFTEKFLVTTLFGKAGKMGKSNAITEIEGISLEVIKSAVKEKGNLVEELKRSDSNKEALAAAVQDLRKTNELASQLEAKEKSKPGSSLKVENVNFSEDFFSCQTYLTSSGRLHLESYACALGNVYSIGPRFQADCAKPVAEMSMIEIEMAFSQLEDAMSCADDFFKFLCKWILDNCSDDIYFVSKRIDKTCIDRLQSLISSTVEKVSYNEVVDVLKKVTDKKFETKLEWGAALTAEHLSYLVEDIHKKPVIIYNYPKQVKPFYARLNDDGKTVAAFDMVVPKAGTLISGSQNEERFDILDSRIKELGLPREQYEWYLDLRRHGTVKHAGFSLGFDHVVLLATGLTNVRDVIPFPRSHAKAYC</sequence>
<dbReference type="OrthoDB" id="1931232at2759"/>
<keyword evidence="9" id="KW-1185">Reference proteome</keyword>
<evidence type="ECO:0000256" key="1">
    <source>
        <dbReference type="ARBA" id="ARBA00022598"/>
    </source>
</evidence>
<dbReference type="EMBL" id="CM017324">
    <property type="protein sequence ID" value="KAE8037772.1"/>
    <property type="molecule type" value="Genomic_DNA"/>
</dbReference>
<evidence type="ECO:0000256" key="6">
    <source>
        <dbReference type="SAM" id="MobiDB-lite"/>
    </source>
</evidence>
<dbReference type="GO" id="GO:0005524">
    <property type="term" value="F:ATP binding"/>
    <property type="evidence" value="ECO:0007669"/>
    <property type="project" value="UniProtKB-KW"/>
</dbReference>
<reference evidence="8 9" key="1">
    <citation type="submission" date="2019-06" db="EMBL/GenBank/DDBJ databases">
        <title>A chromosomal-level reference genome of Carpinus fangiana (Coryloideae, Betulaceae).</title>
        <authorList>
            <person name="Yang X."/>
            <person name="Wang Z."/>
            <person name="Zhang L."/>
            <person name="Hao G."/>
            <person name="Liu J."/>
            <person name="Yang Y."/>
        </authorList>
    </citation>
    <scope>NUCLEOTIDE SEQUENCE [LARGE SCALE GENOMIC DNA]</scope>
    <source>
        <strain evidence="8">Cfa_2016G</strain>
        <tissue evidence="8">Leaf</tissue>
    </source>
</reference>
<protein>
    <recommendedName>
        <fullName evidence="7">Aminoacyl-tRNA synthetase class II (D/K/N) domain-containing protein</fullName>
    </recommendedName>
</protein>
<keyword evidence="1" id="KW-0436">Ligase</keyword>
<organism evidence="8 9">
    <name type="scientific">Carpinus fangiana</name>
    <dbReference type="NCBI Taxonomy" id="176857"/>
    <lineage>
        <taxon>Eukaryota</taxon>
        <taxon>Viridiplantae</taxon>
        <taxon>Streptophyta</taxon>
        <taxon>Embryophyta</taxon>
        <taxon>Tracheophyta</taxon>
        <taxon>Spermatophyta</taxon>
        <taxon>Magnoliopsida</taxon>
        <taxon>eudicotyledons</taxon>
        <taxon>Gunneridae</taxon>
        <taxon>Pentapetalae</taxon>
        <taxon>rosids</taxon>
        <taxon>fabids</taxon>
        <taxon>Fagales</taxon>
        <taxon>Betulaceae</taxon>
        <taxon>Carpinus</taxon>
    </lineage>
</organism>
<dbReference type="AlphaFoldDB" id="A0A660KN13"/>
<feature type="region of interest" description="Disordered" evidence="6">
    <location>
        <begin position="54"/>
        <end position="77"/>
    </location>
</feature>
<dbReference type="Proteomes" id="UP000327013">
    <property type="component" value="Chromosome 4"/>
</dbReference>
<evidence type="ECO:0000259" key="7">
    <source>
        <dbReference type="Pfam" id="PF00152"/>
    </source>
</evidence>
<keyword evidence="3" id="KW-0067">ATP-binding</keyword>
<feature type="domain" description="Aminoacyl-tRNA synthetase class II (D/K/N)" evidence="7">
    <location>
        <begin position="360"/>
        <end position="620"/>
    </location>
</feature>
<gene>
    <name evidence="8" type="ORF">FH972_010334</name>
</gene>
<dbReference type="InterPro" id="IPR004364">
    <property type="entry name" value="Aa-tRNA-synt_II"/>
</dbReference>
<evidence type="ECO:0000256" key="2">
    <source>
        <dbReference type="ARBA" id="ARBA00022741"/>
    </source>
</evidence>
<evidence type="ECO:0000313" key="9">
    <source>
        <dbReference type="Proteomes" id="UP000327013"/>
    </source>
</evidence>
<dbReference type="GO" id="GO:0004816">
    <property type="term" value="F:asparagine-tRNA ligase activity"/>
    <property type="evidence" value="ECO:0007669"/>
    <property type="project" value="TreeGrafter"/>
</dbReference>
<evidence type="ECO:0000313" key="8">
    <source>
        <dbReference type="EMBL" id="KAE8037772.1"/>
    </source>
</evidence>
<dbReference type="GO" id="GO:0006421">
    <property type="term" value="P:asparaginyl-tRNA aminoacylation"/>
    <property type="evidence" value="ECO:0007669"/>
    <property type="project" value="TreeGrafter"/>
</dbReference>
<evidence type="ECO:0000256" key="4">
    <source>
        <dbReference type="ARBA" id="ARBA00022917"/>
    </source>
</evidence>